<dbReference type="PROSITE" id="PS00280">
    <property type="entry name" value="BPTI_KUNITZ_1"/>
    <property type="match status" value="1"/>
</dbReference>
<feature type="domain" description="BPTI/Kunitz inhibitor" evidence="2">
    <location>
        <begin position="175"/>
        <end position="228"/>
    </location>
</feature>
<protein>
    <recommendedName>
        <fullName evidence="2">BPTI/Kunitz inhibitor domain-containing protein</fullName>
    </recommendedName>
</protein>
<dbReference type="Pfam" id="PF00014">
    <property type="entry name" value="Kunitz_BPTI"/>
    <property type="match status" value="1"/>
</dbReference>
<keyword evidence="1" id="KW-0472">Membrane</keyword>
<keyword evidence="1" id="KW-1133">Transmembrane helix</keyword>
<dbReference type="CDD" id="cd00109">
    <property type="entry name" value="Kunitz-type"/>
    <property type="match status" value="1"/>
</dbReference>
<dbReference type="GO" id="GO:0004867">
    <property type="term" value="F:serine-type endopeptidase inhibitor activity"/>
    <property type="evidence" value="ECO:0007669"/>
    <property type="project" value="InterPro"/>
</dbReference>
<feature type="transmembrane region" description="Helical" evidence="1">
    <location>
        <begin position="62"/>
        <end position="84"/>
    </location>
</feature>
<dbReference type="Proteomes" id="UP000230233">
    <property type="component" value="Chromosome V"/>
</dbReference>
<dbReference type="SUPFAM" id="SSF57362">
    <property type="entry name" value="BPTI-like"/>
    <property type="match status" value="1"/>
</dbReference>
<dbReference type="InterPro" id="IPR002223">
    <property type="entry name" value="Kunitz_BPTI"/>
</dbReference>
<organism evidence="3 4">
    <name type="scientific">Caenorhabditis nigoni</name>
    <dbReference type="NCBI Taxonomy" id="1611254"/>
    <lineage>
        <taxon>Eukaryota</taxon>
        <taxon>Metazoa</taxon>
        <taxon>Ecdysozoa</taxon>
        <taxon>Nematoda</taxon>
        <taxon>Chromadorea</taxon>
        <taxon>Rhabditida</taxon>
        <taxon>Rhabditina</taxon>
        <taxon>Rhabditomorpha</taxon>
        <taxon>Rhabditoidea</taxon>
        <taxon>Rhabditidae</taxon>
        <taxon>Peloderinae</taxon>
        <taxon>Caenorhabditis</taxon>
    </lineage>
</organism>
<dbReference type="STRING" id="1611254.A0A2G5TF98"/>
<dbReference type="InterPro" id="IPR052861">
    <property type="entry name" value="BPTI/Kunitz_domain"/>
</dbReference>
<name>A0A2G5TF98_9PELO</name>
<dbReference type="Gene3D" id="4.10.410.10">
    <property type="entry name" value="Pancreatic trypsin inhibitor Kunitz domain"/>
    <property type="match status" value="1"/>
</dbReference>
<keyword evidence="4" id="KW-1185">Reference proteome</keyword>
<dbReference type="EMBL" id="PDUG01000005">
    <property type="protein sequence ID" value="PIC25937.1"/>
    <property type="molecule type" value="Genomic_DNA"/>
</dbReference>
<gene>
    <name evidence="3" type="primary">Cni-K11D12.11</name>
    <name evidence="3" type="synonym">Cnig_chr_V.g18677</name>
    <name evidence="3" type="ORF">B9Z55_018677</name>
</gene>
<keyword evidence="1" id="KW-0812">Transmembrane</keyword>
<dbReference type="AlphaFoldDB" id="A0A2G5TF98"/>
<dbReference type="PROSITE" id="PS50279">
    <property type="entry name" value="BPTI_KUNITZ_2"/>
    <property type="match status" value="1"/>
</dbReference>
<dbReference type="SMART" id="SM00131">
    <property type="entry name" value="KU"/>
    <property type="match status" value="1"/>
</dbReference>
<dbReference type="PANTHER" id="PTHR47248">
    <property type="entry name" value="PROTEIN CBG06772"/>
    <property type="match status" value="1"/>
</dbReference>
<reference evidence="4" key="1">
    <citation type="submission" date="2017-10" db="EMBL/GenBank/DDBJ databases">
        <title>Rapid genome shrinkage in a self-fertile nematode reveals novel sperm competition proteins.</title>
        <authorList>
            <person name="Yin D."/>
            <person name="Schwarz E.M."/>
            <person name="Thomas C.G."/>
            <person name="Felde R.L."/>
            <person name="Korf I.F."/>
            <person name="Cutter A.D."/>
            <person name="Schartner C.M."/>
            <person name="Ralston E.J."/>
            <person name="Meyer B.J."/>
            <person name="Haag E.S."/>
        </authorList>
    </citation>
    <scope>NUCLEOTIDE SEQUENCE [LARGE SCALE GENOMIC DNA]</scope>
    <source>
        <strain evidence="4">JU1422</strain>
    </source>
</reference>
<accession>A0A2G5TF98</accession>
<comment type="caution">
    <text evidence="3">The sequence shown here is derived from an EMBL/GenBank/DDBJ whole genome shotgun (WGS) entry which is preliminary data.</text>
</comment>
<dbReference type="InterPro" id="IPR036880">
    <property type="entry name" value="Kunitz_BPTI_sf"/>
</dbReference>
<dbReference type="PANTHER" id="PTHR47248:SF2">
    <property type="entry name" value="BPTI_KUNITZ INHIBITOR DOMAIN-CONTAINING PROTEIN"/>
    <property type="match status" value="1"/>
</dbReference>
<evidence type="ECO:0000313" key="3">
    <source>
        <dbReference type="EMBL" id="PIC25937.1"/>
    </source>
</evidence>
<sequence length="343" mass="37886">MVDGVFRLKRSMLYATFYAKYQDAEEMRFWSTTPGPIAAENPFNLDNIGNGYDVWSRGETQLLVLAVILVILTLIFAAIVALDCGRNGPPVMRRGTLRDIVWHGRSRAAQRVHTGRSSRSNNRDVELKGNHYIQKPKQHLLGSILQLEMMSNLSFILLASAYIVLGEKGYLLPNCQLPLHHGVQKCANTSSLRFYMDADTETCLAFKYSGCGGNENNFDSWNGCSRCFAMDYSGCPMGSKSINNLNSNSSICAHIDNEKCTGPNTYCQRGAFFGSCCDKTIRDKENSDRSEKEGCSPGTKKVTYKTGGGFSVTLLGKTCGSNFCPQKSTCHQGNYFAYCCAAV</sequence>
<dbReference type="InterPro" id="IPR020901">
    <property type="entry name" value="Prtase_inh_Kunz-CS"/>
</dbReference>
<evidence type="ECO:0000259" key="2">
    <source>
        <dbReference type="PROSITE" id="PS50279"/>
    </source>
</evidence>
<dbReference type="OrthoDB" id="4473401at2759"/>
<evidence type="ECO:0000313" key="4">
    <source>
        <dbReference type="Proteomes" id="UP000230233"/>
    </source>
</evidence>
<evidence type="ECO:0000256" key="1">
    <source>
        <dbReference type="SAM" id="Phobius"/>
    </source>
</evidence>
<proteinExistence type="predicted"/>